<protein>
    <submittedName>
        <fullName evidence="2">Uncharacterized protein</fullName>
    </submittedName>
</protein>
<feature type="region of interest" description="Disordered" evidence="1">
    <location>
        <begin position="1"/>
        <end position="63"/>
    </location>
</feature>
<dbReference type="Proteomes" id="UP000249056">
    <property type="component" value="Unassembled WGS sequence"/>
</dbReference>
<comment type="caution">
    <text evidence="2">The sequence shown here is derived from an EMBL/GenBank/DDBJ whole genome shotgun (WGS) entry which is preliminary data.</text>
</comment>
<dbReference type="AlphaFoldDB" id="A0A395JC28"/>
<gene>
    <name evidence="2" type="ORF">DID88_007029</name>
</gene>
<feature type="region of interest" description="Disordered" evidence="1">
    <location>
        <begin position="258"/>
        <end position="319"/>
    </location>
</feature>
<feature type="region of interest" description="Disordered" evidence="1">
    <location>
        <begin position="166"/>
        <end position="201"/>
    </location>
</feature>
<evidence type="ECO:0000256" key="1">
    <source>
        <dbReference type="SAM" id="MobiDB-lite"/>
    </source>
</evidence>
<dbReference type="OrthoDB" id="5398191at2759"/>
<feature type="compositionally biased region" description="Basic and acidic residues" evidence="1">
    <location>
        <begin position="281"/>
        <end position="314"/>
    </location>
</feature>
<sequence length="447" mass="49552">MLEYFTYKKVKKHQTEKKERSSNSNTPLASPNPTSPTTSSCPRPLNTVKTPSAEFRRGAANPILNEEDEYFLHRFISAEGTPPPLPQRRPTLSLRPSERGIEGVGMGDEAGEWRDNELQMILREDGDGDTVPKKKEGRAPGKGKGKVDEERKIDGNVEKAAKKWKRLSFLHRSNKNTKDKNSGLEPDPNSSDTEAQREQDDLSRVLDDLSLTASNNRAFLPLPRLHCPRPKIHPHPQDLINGVPTAYDDLVHLLEDSQGTLSNPTIRSPLPPKTRHPASRQGDHDSRARNPGRGDRSPGSQRSERGERGADRRHGCGGQSVPYTFVAQGVGDEAGRCGGDAEGDCECVEVEVAGVYGDECSVEFGAFLCCCLFFWYCYKRGKEVRFGEGWEDDCRGGRGTHLVRRAAGSWVGRTREGRGVEAAAAMDIKRGGMRDRGRKRLGGKRRD</sequence>
<reference evidence="2 3" key="1">
    <citation type="submission" date="2018-06" db="EMBL/GenBank/DDBJ databases">
        <title>Genome Sequence of the Brown Rot Fungal Pathogen Monilinia fructigena.</title>
        <authorList>
            <person name="Landi L."/>
            <person name="De Miccolis Angelini R.M."/>
            <person name="Pollastro S."/>
            <person name="Abate D."/>
            <person name="Faretra F."/>
            <person name="Romanazzi G."/>
        </authorList>
    </citation>
    <scope>NUCLEOTIDE SEQUENCE [LARGE SCALE GENOMIC DNA]</scope>
    <source>
        <strain evidence="2 3">Mfrg269</strain>
    </source>
</reference>
<feature type="region of interest" description="Disordered" evidence="1">
    <location>
        <begin position="75"/>
        <end position="154"/>
    </location>
</feature>
<feature type="compositionally biased region" description="Basic residues" evidence="1">
    <location>
        <begin position="166"/>
        <end position="175"/>
    </location>
</feature>
<evidence type="ECO:0000313" key="2">
    <source>
        <dbReference type="EMBL" id="RAL68299.1"/>
    </source>
</evidence>
<organism evidence="2 3">
    <name type="scientific">Monilinia fructigena</name>
    <dbReference type="NCBI Taxonomy" id="38457"/>
    <lineage>
        <taxon>Eukaryota</taxon>
        <taxon>Fungi</taxon>
        <taxon>Dikarya</taxon>
        <taxon>Ascomycota</taxon>
        <taxon>Pezizomycotina</taxon>
        <taxon>Leotiomycetes</taxon>
        <taxon>Helotiales</taxon>
        <taxon>Sclerotiniaceae</taxon>
        <taxon>Monilinia</taxon>
    </lineage>
</organism>
<keyword evidence="3" id="KW-1185">Reference proteome</keyword>
<name>A0A395JC28_9HELO</name>
<evidence type="ECO:0000313" key="3">
    <source>
        <dbReference type="Proteomes" id="UP000249056"/>
    </source>
</evidence>
<feature type="compositionally biased region" description="Basic and acidic residues" evidence="1">
    <location>
        <begin position="111"/>
        <end position="154"/>
    </location>
</feature>
<feature type="compositionally biased region" description="Low complexity" evidence="1">
    <location>
        <begin position="22"/>
        <end position="40"/>
    </location>
</feature>
<proteinExistence type="predicted"/>
<accession>A0A395JC28</accession>
<dbReference type="EMBL" id="QKRW01000001">
    <property type="protein sequence ID" value="RAL68299.1"/>
    <property type="molecule type" value="Genomic_DNA"/>
</dbReference>